<evidence type="ECO:0000256" key="15">
    <source>
        <dbReference type="ARBA" id="ARBA00023058"/>
    </source>
</evidence>
<keyword evidence="8" id="KW-0399">Innate immunity</keyword>
<evidence type="ECO:0000256" key="10">
    <source>
        <dbReference type="ARBA" id="ARBA00022729"/>
    </source>
</evidence>
<dbReference type="PANTHER" id="PTHR45742:SF8">
    <property type="entry name" value="FLOCCULATION PROTEIN FLO11"/>
    <property type="match status" value="1"/>
</dbReference>
<keyword evidence="12" id="KW-0204">Cytolysis</keyword>
<evidence type="ECO:0000259" key="23">
    <source>
        <dbReference type="PROSITE" id="PS50026"/>
    </source>
</evidence>
<keyword evidence="16" id="KW-0472">Membrane</keyword>
<feature type="disulfide bond" evidence="21">
    <location>
        <begin position="525"/>
        <end position="542"/>
    </location>
</feature>
<dbReference type="Pfam" id="PF00057">
    <property type="entry name" value="Ldl_recept_a"/>
    <property type="match status" value="1"/>
</dbReference>
<feature type="domain" description="EGF-like" evidence="23">
    <location>
        <begin position="517"/>
        <end position="554"/>
    </location>
</feature>
<evidence type="ECO:0000256" key="17">
    <source>
        <dbReference type="ARBA" id="ARBA00023157"/>
    </source>
</evidence>
<dbReference type="Pfam" id="PF19028">
    <property type="entry name" value="TSP1_spondin"/>
    <property type="match status" value="1"/>
</dbReference>
<evidence type="ECO:0000313" key="25">
    <source>
        <dbReference type="Ensembl" id="ENSCSAVP00000014328.1"/>
    </source>
</evidence>
<dbReference type="InterPro" id="IPR002172">
    <property type="entry name" value="LDrepeatLR_classA_rpt"/>
</dbReference>
<dbReference type="InterPro" id="IPR044004">
    <property type="entry name" value="TSP1_spondin_dom"/>
</dbReference>
<dbReference type="InterPro" id="IPR000742">
    <property type="entry name" value="EGF"/>
</dbReference>
<dbReference type="GO" id="GO:0005579">
    <property type="term" value="C:membrane attack complex"/>
    <property type="evidence" value="ECO:0007669"/>
    <property type="project" value="UniProtKB-KW"/>
</dbReference>
<evidence type="ECO:0000256" key="4">
    <source>
        <dbReference type="ARBA" id="ARBA00022452"/>
    </source>
</evidence>
<dbReference type="InterPro" id="IPR000884">
    <property type="entry name" value="TSP1_rpt"/>
</dbReference>
<evidence type="ECO:0000256" key="11">
    <source>
        <dbReference type="ARBA" id="ARBA00022737"/>
    </source>
</evidence>
<evidence type="ECO:0008006" key="27">
    <source>
        <dbReference type="Google" id="ProtNLM"/>
    </source>
</evidence>
<reference evidence="26" key="1">
    <citation type="submission" date="2003-08" db="EMBL/GenBank/DDBJ databases">
        <authorList>
            <person name="Birren B."/>
            <person name="Nusbaum C."/>
            <person name="Abebe A."/>
            <person name="Abouelleil A."/>
            <person name="Adekoya E."/>
            <person name="Ait-zahra M."/>
            <person name="Allen N."/>
            <person name="Allen T."/>
            <person name="An P."/>
            <person name="Anderson M."/>
            <person name="Anderson S."/>
            <person name="Arachchi H."/>
            <person name="Armbruster J."/>
            <person name="Bachantsang P."/>
            <person name="Baldwin J."/>
            <person name="Barry A."/>
            <person name="Bayul T."/>
            <person name="Blitshsteyn B."/>
            <person name="Bloom T."/>
            <person name="Blye J."/>
            <person name="Boguslavskiy L."/>
            <person name="Borowsky M."/>
            <person name="Boukhgalter B."/>
            <person name="Brunache A."/>
            <person name="Butler J."/>
            <person name="Calixte N."/>
            <person name="Calvo S."/>
            <person name="Camarata J."/>
            <person name="Campo K."/>
            <person name="Chang J."/>
            <person name="Cheshatsang Y."/>
            <person name="Citroen M."/>
            <person name="Collymore A."/>
            <person name="Considine T."/>
            <person name="Cook A."/>
            <person name="Cooke P."/>
            <person name="Corum B."/>
            <person name="Cuomo C."/>
            <person name="David R."/>
            <person name="Dawoe T."/>
            <person name="Degray S."/>
            <person name="Dodge S."/>
            <person name="Dooley K."/>
            <person name="Dorje P."/>
            <person name="Dorjee K."/>
            <person name="Dorris L."/>
            <person name="Duffey N."/>
            <person name="Dupes A."/>
            <person name="Elkins T."/>
            <person name="Engels R."/>
            <person name="Erickson J."/>
            <person name="Farina A."/>
            <person name="Faro S."/>
            <person name="Ferreira P."/>
            <person name="Fischer H."/>
            <person name="Fitzgerald M."/>
            <person name="Foley K."/>
            <person name="Gage D."/>
            <person name="Galagan J."/>
            <person name="Gearin G."/>
            <person name="Gnerre S."/>
            <person name="Gnirke A."/>
            <person name="Goyette A."/>
            <person name="Graham J."/>
            <person name="Grandbois E."/>
            <person name="Gyaltsen K."/>
            <person name="Hafez N."/>
            <person name="Hagopian D."/>
            <person name="Hagos B."/>
            <person name="Hall J."/>
            <person name="Hatcher B."/>
            <person name="Heller A."/>
            <person name="Higgins H."/>
            <person name="Honan T."/>
            <person name="Horn A."/>
            <person name="Houde N."/>
            <person name="Hughes L."/>
            <person name="Hulme W."/>
            <person name="Husby E."/>
            <person name="Iliev I."/>
            <person name="Jaffe D."/>
            <person name="Jones C."/>
            <person name="Kamal M."/>
            <person name="Kamat A."/>
            <person name="Kamvysselis M."/>
            <person name="Karlsson E."/>
            <person name="Kells C."/>
            <person name="Kieu A."/>
            <person name="Kisner P."/>
            <person name="Kodira C."/>
            <person name="Kulbokas E."/>
            <person name="Labutti K."/>
            <person name="Lama D."/>
            <person name="Landers T."/>
            <person name="Leger J."/>
            <person name="Levine S."/>
            <person name="Lewis D."/>
            <person name="Lewis T."/>
            <person name="Lindblad-toh K."/>
            <person name="Liu X."/>
            <person name="Lokyitsang T."/>
            <person name="Lokyitsang Y."/>
            <person name="Lucien O."/>
            <person name="Lui A."/>
            <person name="Ma L.J."/>
            <person name="Mabbitt R."/>
            <person name="Macdonald J."/>
            <person name="Maclean C."/>
            <person name="Major J."/>
            <person name="Manning J."/>
            <person name="Marabella R."/>
            <person name="Maru K."/>
            <person name="Matthews C."/>
            <person name="Mauceli E."/>
            <person name="Mccarthy M."/>
            <person name="Mcdonough S."/>
            <person name="Mcghee T."/>
            <person name="Meldrim J."/>
            <person name="Meneus L."/>
            <person name="Mesirov J."/>
            <person name="Mihalev A."/>
            <person name="Mihova T."/>
            <person name="Mikkelsen T."/>
            <person name="Mlenga V."/>
            <person name="Moru K."/>
            <person name="Mozes J."/>
            <person name="Mulrain L."/>
            <person name="Munson G."/>
            <person name="Naylor J."/>
            <person name="Newes C."/>
            <person name="Nguyen C."/>
            <person name="Nguyen N."/>
            <person name="Nguyen T."/>
            <person name="Nicol R."/>
            <person name="Nielsen C."/>
            <person name="Nizzari M."/>
            <person name="Norbu C."/>
            <person name="Norbu N."/>
            <person name="O'donnell P."/>
            <person name="Okoawo O."/>
            <person name="O'leary S."/>
            <person name="Omotosho B."/>
            <person name="O'neill K."/>
            <person name="Osman S."/>
            <person name="Parker S."/>
            <person name="Perrin D."/>
            <person name="Phunkhang P."/>
            <person name="Piqani B."/>
            <person name="Purcell S."/>
            <person name="Rachupka T."/>
            <person name="Ramasamy U."/>
            <person name="Rameau R."/>
            <person name="Ray V."/>
            <person name="Raymond C."/>
            <person name="Retta R."/>
            <person name="Richardson S."/>
            <person name="Rise C."/>
            <person name="Rodriguez J."/>
            <person name="Rogers J."/>
            <person name="Rogov P."/>
            <person name="Rutman M."/>
            <person name="Schupbach R."/>
            <person name="Seaman C."/>
            <person name="Settipalli S."/>
            <person name="Sharpe T."/>
            <person name="Sheridan J."/>
            <person name="Sherpa N."/>
            <person name="Shi J."/>
            <person name="Smirnov S."/>
            <person name="Smith C."/>
            <person name="Sougnez C."/>
            <person name="Spencer B."/>
            <person name="Stalker J."/>
            <person name="Stange-thomann N."/>
            <person name="Stavropoulos S."/>
            <person name="Stetson K."/>
            <person name="Stone C."/>
            <person name="Stone S."/>
            <person name="Stubbs M."/>
            <person name="Talamas J."/>
            <person name="Tchuinga P."/>
            <person name="Tenzing P."/>
            <person name="Tesfaye S."/>
            <person name="Theodore J."/>
            <person name="Thoulutsang Y."/>
            <person name="Topham K."/>
            <person name="Towey S."/>
            <person name="Tsamla T."/>
            <person name="Tsomo N."/>
            <person name="Vallee D."/>
            <person name="Vassiliev H."/>
            <person name="Venkataraman V."/>
            <person name="Vinson J."/>
            <person name="Vo A."/>
            <person name="Wade C."/>
            <person name="Wang S."/>
            <person name="Wangchuk T."/>
            <person name="Wangdi T."/>
            <person name="Whittaker C."/>
            <person name="Wilkinson J."/>
            <person name="Wu Y."/>
            <person name="Wyman D."/>
            <person name="Yadav S."/>
            <person name="Yang S."/>
            <person name="Yang X."/>
            <person name="Yeager S."/>
            <person name="Yee E."/>
            <person name="Young G."/>
            <person name="Zainoun J."/>
            <person name="Zembeck L."/>
            <person name="Zimmer A."/>
            <person name="Zody M."/>
            <person name="Lander E."/>
        </authorList>
    </citation>
    <scope>NUCLEOTIDE SEQUENCE [LARGE SCALE GENOMIC DNA]</scope>
</reference>
<dbReference type="CDD" id="cd00112">
    <property type="entry name" value="LDLa"/>
    <property type="match status" value="1"/>
</dbReference>
<dbReference type="GeneTree" id="ENSGT00940000165740"/>
<keyword evidence="5" id="KW-0964">Secreted</keyword>
<dbReference type="Pfam" id="PF01823">
    <property type="entry name" value="MACPF"/>
    <property type="match status" value="1"/>
</dbReference>
<dbReference type="SUPFAM" id="SSF57424">
    <property type="entry name" value="LDL receptor-like module"/>
    <property type="match status" value="1"/>
</dbReference>
<dbReference type="SMART" id="SM00209">
    <property type="entry name" value="TSP1"/>
    <property type="match status" value="2"/>
</dbReference>
<keyword evidence="7" id="KW-1052">Target cell membrane</keyword>
<dbReference type="SUPFAM" id="SSF82895">
    <property type="entry name" value="TSP-1 type 1 repeat"/>
    <property type="match status" value="2"/>
</dbReference>
<dbReference type="InParanoid" id="H2Z9R3"/>
<dbReference type="AlphaFoldDB" id="H2Z9R3"/>
<evidence type="ECO:0000256" key="5">
    <source>
        <dbReference type="ARBA" id="ARBA00022525"/>
    </source>
</evidence>
<dbReference type="InterPro" id="IPR036383">
    <property type="entry name" value="TSP1_rpt_sf"/>
</dbReference>
<dbReference type="Pfam" id="PF21195">
    <property type="entry name" value="EGF_C8A_B_C6"/>
    <property type="match status" value="1"/>
</dbReference>
<dbReference type="Ensembl" id="ENSCSAVT00000014493.1">
    <property type="protein sequence ID" value="ENSCSAVP00000014328.1"/>
    <property type="gene ID" value="ENSCSAVG00000008388.1"/>
</dbReference>
<dbReference type="PROSITE" id="PS50026">
    <property type="entry name" value="EGF_3"/>
    <property type="match status" value="1"/>
</dbReference>
<evidence type="ECO:0000256" key="14">
    <source>
        <dbReference type="ARBA" id="ARBA00022875"/>
    </source>
</evidence>
<feature type="disulfide bond" evidence="22">
    <location>
        <begin position="159"/>
        <end position="174"/>
    </location>
</feature>
<dbReference type="eggNOG" id="ENOG502QPIM">
    <property type="taxonomic scope" value="Eukaryota"/>
</dbReference>
<reference evidence="25" key="2">
    <citation type="submission" date="2025-08" db="UniProtKB">
        <authorList>
            <consortium name="Ensembl"/>
        </authorList>
    </citation>
    <scope>IDENTIFICATION</scope>
</reference>
<keyword evidence="18" id="KW-0179">Complement alternate pathway</keyword>
<evidence type="ECO:0000256" key="1">
    <source>
        <dbReference type="ARBA" id="ARBA00004276"/>
    </source>
</evidence>
<reference evidence="25" key="3">
    <citation type="submission" date="2025-09" db="UniProtKB">
        <authorList>
            <consortium name="Ensembl"/>
        </authorList>
    </citation>
    <scope>IDENTIFICATION</scope>
</reference>
<dbReference type="STRING" id="51511.ENSCSAVP00000014328"/>
<evidence type="ECO:0000256" key="20">
    <source>
        <dbReference type="ARBA" id="ARBA00023298"/>
    </source>
</evidence>
<dbReference type="Gene3D" id="4.10.400.10">
    <property type="entry name" value="Low-density Lipoprotein Receptor"/>
    <property type="match status" value="1"/>
</dbReference>
<evidence type="ECO:0000256" key="2">
    <source>
        <dbReference type="ARBA" id="ARBA00004613"/>
    </source>
</evidence>
<comment type="caution">
    <text evidence="21">Lacks conserved residue(s) required for the propagation of feature annotation.</text>
</comment>
<evidence type="ECO:0000259" key="24">
    <source>
        <dbReference type="PROSITE" id="PS51412"/>
    </source>
</evidence>
<evidence type="ECO:0000256" key="12">
    <source>
        <dbReference type="ARBA" id="ARBA00022852"/>
    </source>
</evidence>
<dbReference type="GO" id="GO:0044218">
    <property type="term" value="C:other organism cell membrane"/>
    <property type="evidence" value="ECO:0007669"/>
    <property type="project" value="UniProtKB-KW"/>
</dbReference>
<keyword evidence="13" id="KW-0391">Immunity</keyword>
<evidence type="ECO:0000256" key="9">
    <source>
        <dbReference type="ARBA" id="ARBA00022692"/>
    </source>
</evidence>
<dbReference type="InterPro" id="IPR048831">
    <property type="entry name" value="C8A_B_C6_EGF-like"/>
</dbReference>
<evidence type="ECO:0000256" key="22">
    <source>
        <dbReference type="PROSITE-ProRule" id="PRU00124"/>
    </source>
</evidence>
<dbReference type="PROSITE" id="PS50092">
    <property type="entry name" value="TSP1"/>
    <property type="match status" value="2"/>
</dbReference>
<comment type="subcellular location">
    <subcellularLocation>
        <location evidence="2">Secreted</location>
    </subcellularLocation>
    <subcellularLocation>
        <location evidence="1">Target cell membrane</location>
        <topology evidence="1">Multi-pass membrane protein</topology>
    </subcellularLocation>
</comment>
<dbReference type="InterPro" id="IPR020863">
    <property type="entry name" value="MACPF_CS"/>
</dbReference>
<keyword evidence="9" id="KW-0812">Transmembrane</keyword>
<dbReference type="InterPro" id="IPR001862">
    <property type="entry name" value="MAC_perforin"/>
</dbReference>
<keyword evidence="14" id="KW-0180">Complement pathway</keyword>
<dbReference type="Gene3D" id="2.20.100.10">
    <property type="entry name" value="Thrombospondin type-1 (TSP1) repeat"/>
    <property type="match status" value="2"/>
</dbReference>
<evidence type="ECO:0000256" key="21">
    <source>
        <dbReference type="PROSITE-ProRule" id="PRU00076"/>
    </source>
</evidence>
<keyword evidence="6 21" id="KW-0245">EGF-like domain</keyword>
<proteinExistence type="inferred from homology"/>
<dbReference type="OMA" id="YDITLGE"/>
<dbReference type="PROSITE" id="PS50068">
    <property type="entry name" value="LDLRA_2"/>
    <property type="match status" value="1"/>
</dbReference>
<evidence type="ECO:0000313" key="26">
    <source>
        <dbReference type="Proteomes" id="UP000007875"/>
    </source>
</evidence>
<keyword evidence="26" id="KW-1185">Reference proteome</keyword>
<dbReference type="PANTHER" id="PTHR45742">
    <property type="entry name" value="COMPLEMENT COMPONENT C6"/>
    <property type="match status" value="1"/>
</dbReference>
<evidence type="ECO:0000256" key="16">
    <source>
        <dbReference type="ARBA" id="ARBA00023136"/>
    </source>
</evidence>
<dbReference type="GO" id="GO:0006957">
    <property type="term" value="P:complement activation, alternative pathway"/>
    <property type="evidence" value="ECO:0007669"/>
    <property type="project" value="UniProtKB-KW"/>
</dbReference>
<dbReference type="PROSITE" id="PS00022">
    <property type="entry name" value="EGF_1"/>
    <property type="match status" value="1"/>
</dbReference>
<dbReference type="PROSITE" id="PS00279">
    <property type="entry name" value="MACPF_1"/>
    <property type="match status" value="1"/>
</dbReference>
<sequence>MRCRNLSLAKAPKKSTPSSYQLRATAWTGWVSCTVSCGSGTQTRSRRITRHPANGGSGCGALSQSRACNQHRCPIHCSWGEWGNWSSCTSCYPGGRSRTRSVTTAAMFGGDQCSGSSVNTDFTCTPTGNTEECPEMVECPTSQYSCNDGLTCIRKHLRCNGDDDCTDYSDEGDCPAAVRKACGNDDVTDIPYIDIAGASYDITLGEEIGTVLDNRQYGGRCSRVRSGEHNQVFRRPANIQSFRFQTHASTTFTSVSYESSKSFYESERGNMERKLEASSSFSFGDIFSLSGGATKTRNSKVLRILDRGTSSDVKYFRVFSDIVLSRFRTMRRSLMLSPLLRRRIQDLPSTYDPAKYSEIIADYGTHFYSSGVLGGRYEYIYRFSKADLRQSGLTDEEQKNCLSTEASFKLLKLFGGKGGTTRCSTNLLSRKHNGSFTLAAKEAISNVIGGQSHRAGALSFFSNNVPNRNAYQLWLDSIRLNPAAIDFTLSPISSIIPDNTKRANLERALNEYLSKYDVTKCTGGCENSGRPVVVMDGSICECLCTSGHSGPACEN</sequence>
<keyword evidence="10" id="KW-0732">Signal</keyword>
<evidence type="ECO:0000256" key="7">
    <source>
        <dbReference type="ARBA" id="ARBA00022537"/>
    </source>
</evidence>
<evidence type="ECO:0000256" key="19">
    <source>
        <dbReference type="ARBA" id="ARBA00023180"/>
    </source>
</evidence>
<dbReference type="SMART" id="SM00192">
    <property type="entry name" value="LDLa"/>
    <property type="match status" value="1"/>
</dbReference>
<keyword evidence="17 21" id="KW-1015">Disulfide bond</keyword>
<organism evidence="25 26">
    <name type="scientific">Ciona savignyi</name>
    <name type="common">Pacific transparent sea squirt</name>
    <dbReference type="NCBI Taxonomy" id="51511"/>
    <lineage>
        <taxon>Eukaryota</taxon>
        <taxon>Metazoa</taxon>
        <taxon>Chordata</taxon>
        <taxon>Tunicata</taxon>
        <taxon>Ascidiacea</taxon>
        <taxon>Phlebobranchia</taxon>
        <taxon>Cionidae</taxon>
        <taxon>Ciona</taxon>
    </lineage>
</organism>
<feature type="domain" description="MACPF" evidence="24">
    <location>
        <begin position="178"/>
        <end position="526"/>
    </location>
</feature>
<protein>
    <recommendedName>
        <fullName evidence="27">MACPF domain-containing protein</fullName>
    </recommendedName>
</protein>
<dbReference type="Proteomes" id="UP000007875">
    <property type="component" value="Unassembled WGS sequence"/>
</dbReference>
<accession>H2Z9R3</accession>
<name>H2Z9R3_CIOSA</name>
<dbReference type="PROSITE" id="PS51412">
    <property type="entry name" value="MACPF_2"/>
    <property type="match status" value="1"/>
</dbReference>
<dbReference type="PRINTS" id="PR00764">
    <property type="entry name" value="COMPLEMENTC9"/>
</dbReference>
<dbReference type="SMART" id="SM00457">
    <property type="entry name" value="MACPF"/>
    <property type="match status" value="1"/>
</dbReference>
<comment type="similarity">
    <text evidence="3">Belongs to the complement C6/C7/C8/C9 family.</text>
</comment>
<keyword evidence="11" id="KW-0677">Repeat</keyword>
<evidence type="ECO:0000256" key="13">
    <source>
        <dbReference type="ARBA" id="ARBA00022859"/>
    </source>
</evidence>
<keyword evidence="20" id="KW-1053">Target membrane</keyword>
<keyword evidence="15" id="KW-0473">Membrane attack complex</keyword>
<evidence type="ECO:0000256" key="18">
    <source>
        <dbReference type="ARBA" id="ARBA00023162"/>
    </source>
</evidence>
<keyword evidence="19" id="KW-0325">Glycoprotein</keyword>
<dbReference type="InterPro" id="IPR020864">
    <property type="entry name" value="MACPF"/>
</dbReference>
<dbReference type="HOGENOM" id="CLU_032453_1_0_1"/>
<dbReference type="GO" id="GO:0005576">
    <property type="term" value="C:extracellular region"/>
    <property type="evidence" value="ECO:0007669"/>
    <property type="project" value="UniProtKB-SubCell"/>
</dbReference>
<dbReference type="PROSITE" id="PS01209">
    <property type="entry name" value="LDLRA_1"/>
    <property type="match status" value="1"/>
</dbReference>
<evidence type="ECO:0000256" key="6">
    <source>
        <dbReference type="ARBA" id="ARBA00022536"/>
    </source>
</evidence>
<dbReference type="GO" id="GO:0031640">
    <property type="term" value="P:killing of cells of another organism"/>
    <property type="evidence" value="ECO:0007669"/>
    <property type="project" value="UniProtKB-KW"/>
</dbReference>
<feature type="disulfide bond" evidence="21">
    <location>
        <begin position="544"/>
        <end position="553"/>
    </location>
</feature>
<dbReference type="InterPro" id="IPR023415">
    <property type="entry name" value="LDLR_class-A_CS"/>
</dbReference>
<keyword evidence="4" id="KW-1134">Transmembrane beta strand</keyword>
<evidence type="ECO:0000256" key="3">
    <source>
        <dbReference type="ARBA" id="ARBA00009214"/>
    </source>
</evidence>
<dbReference type="InterPro" id="IPR036055">
    <property type="entry name" value="LDL_receptor-like_sf"/>
</dbReference>
<evidence type="ECO:0000256" key="8">
    <source>
        <dbReference type="ARBA" id="ARBA00022588"/>
    </source>
</evidence>